<dbReference type="WBParaSite" id="PTRK_0001317500.1">
    <property type="protein sequence ID" value="PTRK_0001317500.1"/>
    <property type="gene ID" value="PTRK_0001317500"/>
</dbReference>
<proteinExistence type="predicted"/>
<name>A0A0N4ZWW0_PARTI</name>
<dbReference type="AlphaFoldDB" id="A0A0N4ZWW0"/>
<evidence type="ECO:0000313" key="2">
    <source>
        <dbReference type="WBParaSite" id="PTRK_0001317500.1"/>
    </source>
</evidence>
<protein>
    <submittedName>
        <fullName evidence="2">Secreted ookinete protein</fullName>
    </submittedName>
</protein>
<sequence length="481" mass="54641">MIFKKYLFIYFMFYFNVLLFSKNIDIIESSGEEGDYPDIDIDDLLSYDQGLPMPKFPILARSSSKSGLISLNKGLTSFTSGLTDEMRKLLNEDKRVMKFSRRKNDKVDSASVHKIIVEAKKDNKMLESHEEDLYDKMPEEKGQFLVEKMPLYLGAMTRSKGMKSVNAFGVYGKSRMNKPFTGRSNGYGSFVGESGFKLKPGQYFAGQVPPTHIQQVSQPRELNNNVIPTIQKGVNFRDIDTIKKQYSNTMQKLLTAANSAAHTYNSLKKNKASTGIINEPNNKITIDTNVVRVPLGSKLNLTSKNVVHGISMSQFRKFPTIVETNHEYQKQNNFLLNSESDRTLNTHPNIQDTPQQIVKQNNSNEKLKIEDFNDELPNPQISNIELTTCCDGSVIYSAIPCCTSVINTNYNDFDNKFSKNKQLNSDEYGDFTYQPKFNPSFKSYKSSSRIKNFVDENNINYSPLPEIIGDIYSNNFGNFNA</sequence>
<reference evidence="2" key="1">
    <citation type="submission" date="2017-02" db="UniProtKB">
        <authorList>
            <consortium name="WormBaseParasite"/>
        </authorList>
    </citation>
    <scope>IDENTIFICATION</scope>
</reference>
<keyword evidence="1" id="KW-1185">Reference proteome</keyword>
<accession>A0A0N4ZWW0</accession>
<evidence type="ECO:0000313" key="1">
    <source>
        <dbReference type="Proteomes" id="UP000038045"/>
    </source>
</evidence>
<organism evidence="1 2">
    <name type="scientific">Parastrongyloides trichosuri</name>
    <name type="common">Possum-specific nematode worm</name>
    <dbReference type="NCBI Taxonomy" id="131310"/>
    <lineage>
        <taxon>Eukaryota</taxon>
        <taxon>Metazoa</taxon>
        <taxon>Ecdysozoa</taxon>
        <taxon>Nematoda</taxon>
        <taxon>Chromadorea</taxon>
        <taxon>Rhabditida</taxon>
        <taxon>Tylenchina</taxon>
        <taxon>Panagrolaimomorpha</taxon>
        <taxon>Strongyloidoidea</taxon>
        <taxon>Strongyloididae</taxon>
        <taxon>Parastrongyloides</taxon>
    </lineage>
</organism>
<dbReference type="Proteomes" id="UP000038045">
    <property type="component" value="Unplaced"/>
</dbReference>